<sequence>MKTSITLLCLCIFSTTGFTKTVTNTSSQKEQVGYSFGYLMGRSNAESIKDLDLDAFMLGLKTASEGGKSALTDEEMARVLTLHKKQSEAKQLIELKQKAEANAKIGAEFLAANAKKEGIQVTKSGLQYQILKPGTGKSPKANSTVKVNYEGRLIDGTVFDSSIARNQPAEFQVSQVIQGWTEGLQLMKEGAKYRFFIPAQLGYGQIGSGDVIEPNSTLIFDVELLEVSPQPSK</sequence>
<dbReference type="PROSITE" id="PS50059">
    <property type="entry name" value="FKBP_PPIASE"/>
    <property type="match status" value="1"/>
</dbReference>
<proteinExistence type="inferred from homology"/>
<comment type="similarity">
    <text evidence="2 7">Belongs to the FKBP-type PPIase family.</text>
</comment>
<evidence type="ECO:0000256" key="1">
    <source>
        <dbReference type="ARBA" id="ARBA00000971"/>
    </source>
</evidence>
<dbReference type="SUPFAM" id="SSF54534">
    <property type="entry name" value="FKBP-like"/>
    <property type="match status" value="1"/>
</dbReference>
<keyword evidence="3" id="KW-0732">Signal</keyword>
<dbReference type="InterPro" id="IPR000774">
    <property type="entry name" value="PPIase_FKBP_N"/>
</dbReference>
<accession>A0A811GCR1</accession>
<dbReference type="RefSeq" id="WP_174560420.1">
    <property type="nucleotide sequence ID" value="NZ_CADDTS010000043.1"/>
</dbReference>
<comment type="caution">
    <text evidence="9">The sequence shown here is derived from an EMBL/GenBank/DDBJ whole genome shotgun (WGS) entry which is preliminary data.</text>
</comment>
<evidence type="ECO:0000256" key="2">
    <source>
        <dbReference type="ARBA" id="ARBA00006577"/>
    </source>
</evidence>
<evidence type="ECO:0000256" key="7">
    <source>
        <dbReference type="RuleBase" id="RU003915"/>
    </source>
</evidence>
<keyword evidence="5 6" id="KW-0413">Isomerase</keyword>
<dbReference type="InterPro" id="IPR046357">
    <property type="entry name" value="PPIase_dom_sf"/>
</dbReference>
<keyword evidence="4 6" id="KW-0697">Rotamase</keyword>
<dbReference type="InterPro" id="IPR036944">
    <property type="entry name" value="PPIase_FKBP_N_sf"/>
</dbReference>
<evidence type="ECO:0000256" key="6">
    <source>
        <dbReference type="PROSITE-ProRule" id="PRU00277"/>
    </source>
</evidence>
<evidence type="ECO:0000259" key="8">
    <source>
        <dbReference type="PROSITE" id="PS50059"/>
    </source>
</evidence>
<name>A0A811GCR1_9GAMM</name>
<dbReference type="EC" id="5.2.1.8" evidence="7"/>
<dbReference type="GO" id="GO:0006457">
    <property type="term" value="P:protein folding"/>
    <property type="evidence" value="ECO:0007669"/>
    <property type="project" value="InterPro"/>
</dbReference>
<dbReference type="EMBL" id="CADDTS010000043">
    <property type="protein sequence ID" value="CAB1220564.1"/>
    <property type="molecule type" value="Genomic_DNA"/>
</dbReference>
<dbReference type="FunFam" id="3.10.50.40:FF:000045">
    <property type="entry name" value="Peptidyl-prolyl cis-trans isomerase"/>
    <property type="match status" value="1"/>
</dbReference>
<dbReference type="AlphaFoldDB" id="A0A811GCR1"/>
<dbReference type="PANTHER" id="PTHR43811">
    <property type="entry name" value="FKBP-TYPE PEPTIDYL-PROLYL CIS-TRANS ISOMERASE FKPA"/>
    <property type="match status" value="1"/>
</dbReference>
<reference evidence="9 10" key="1">
    <citation type="submission" date="2020-02" db="EMBL/GenBank/DDBJ databases">
        <authorList>
            <person name="Chaudhuri R."/>
        </authorList>
    </citation>
    <scope>NUCLEOTIDE SEQUENCE [LARGE SCALE GENOMIC DNA]</scope>
    <source>
        <strain evidence="9">SFB21</strain>
    </source>
</reference>
<dbReference type="GO" id="GO:0003755">
    <property type="term" value="F:peptidyl-prolyl cis-trans isomerase activity"/>
    <property type="evidence" value="ECO:0007669"/>
    <property type="project" value="UniProtKB-UniRule"/>
</dbReference>
<organism evidence="9 10">
    <name type="scientific">Acinetobacter bouvetii</name>
    <dbReference type="NCBI Taxonomy" id="202951"/>
    <lineage>
        <taxon>Bacteria</taxon>
        <taxon>Pseudomonadati</taxon>
        <taxon>Pseudomonadota</taxon>
        <taxon>Gammaproteobacteria</taxon>
        <taxon>Moraxellales</taxon>
        <taxon>Moraxellaceae</taxon>
        <taxon>Acinetobacter</taxon>
    </lineage>
</organism>
<dbReference type="Pfam" id="PF01346">
    <property type="entry name" value="FKBP_N"/>
    <property type="match status" value="1"/>
</dbReference>
<dbReference type="PANTHER" id="PTHR43811:SF19">
    <property type="entry name" value="39 KDA FK506-BINDING NUCLEAR PROTEIN"/>
    <property type="match status" value="1"/>
</dbReference>
<dbReference type="Pfam" id="PF00254">
    <property type="entry name" value="FKBP_C"/>
    <property type="match status" value="1"/>
</dbReference>
<evidence type="ECO:0000256" key="3">
    <source>
        <dbReference type="ARBA" id="ARBA00022729"/>
    </source>
</evidence>
<evidence type="ECO:0000256" key="4">
    <source>
        <dbReference type="ARBA" id="ARBA00023110"/>
    </source>
</evidence>
<evidence type="ECO:0000256" key="5">
    <source>
        <dbReference type="ARBA" id="ARBA00023235"/>
    </source>
</evidence>
<dbReference type="Proteomes" id="UP000489961">
    <property type="component" value="Unassembled WGS sequence"/>
</dbReference>
<dbReference type="Gene3D" id="3.10.50.40">
    <property type="match status" value="1"/>
</dbReference>
<gene>
    <name evidence="9" type="primary">fkpA_2</name>
    <name evidence="9" type="ORF">SFB21_2623</name>
</gene>
<evidence type="ECO:0000313" key="10">
    <source>
        <dbReference type="Proteomes" id="UP000489961"/>
    </source>
</evidence>
<dbReference type="Gene3D" id="1.10.287.460">
    <property type="entry name" value="Peptidyl-prolyl cis-trans isomerase, FKBP-type, N-terminal domain"/>
    <property type="match status" value="1"/>
</dbReference>
<protein>
    <recommendedName>
        <fullName evidence="7">Peptidyl-prolyl cis-trans isomerase</fullName>
        <ecNumber evidence="7">5.2.1.8</ecNumber>
    </recommendedName>
</protein>
<dbReference type="InterPro" id="IPR001179">
    <property type="entry name" value="PPIase_FKBP_dom"/>
</dbReference>
<feature type="domain" description="PPIase FKBP-type" evidence="8">
    <location>
        <begin position="142"/>
        <end position="228"/>
    </location>
</feature>
<evidence type="ECO:0000313" key="9">
    <source>
        <dbReference type="EMBL" id="CAB1220564.1"/>
    </source>
</evidence>
<comment type="catalytic activity">
    <reaction evidence="1 6 7">
        <text>[protein]-peptidylproline (omega=180) = [protein]-peptidylproline (omega=0)</text>
        <dbReference type="Rhea" id="RHEA:16237"/>
        <dbReference type="Rhea" id="RHEA-COMP:10747"/>
        <dbReference type="Rhea" id="RHEA-COMP:10748"/>
        <dbReference type="ChEBI" id="CHEBI:83833"/>
        <dbReference type="ChEBI" id="CHEBI:83834"/>
        <dbReference type="EC" id="5.2.1.8"/>
    </reaction>
</comment>